<dbReference type="STRING" id="701521.PECL_751"/>
<dbReference type="KEGG" id="pce:PECL_751"/>
<evidence type="ECO:0000313" key="2">
    <source>
        <dbReference type="Proteomes" id="UP000005444"/>
    </source>
</evidence>
<dbReference type="HOGENOM" id="CLU_129250_0_0_9"/>
<name>G8PCQ7_PEDCP</name>
<dbReference type="PATRIC" id="fig|701521.8.peg.720"/>
<dbReference type="EMBL" id="CP003137">
    <property type="protein sequence ID" value="AEV95042.1"/>
    <property type="molecule type" value="Genomic_DNA"/>
</dbReference>
<sequence>MFLIIHPLVNSTHRYLERDDSIDLVVLINELESERHSFTLKNCKRDSLVLFSGKENKDYILSSYKKMLRFTPGHMPLLLGVNSCWFEKEGKFIKIHLNHNGHNYNGKVYLNDYDKKSK</sequence>
<dbReference type="Proteomes" id="UP000005444">
    <property type="component" value="Chromosome"/>
</dbReference>
<dbReference type="RefSeq" id="WP_014215239.1">
    <property type="nucleotide sequence ID" value="NC_016605.1"/>
</dbReference>
<reference evidence="1 2" key="1">
    <citation type="journal article" date="2012" name="J. Bacteriol.">
        <title>Complete Genome Sequence of the Beer Spoilage Organism Pediococcus claussenii ATCC BAA-344T.</title>
        <authorList>
            <person name="Pittet V."/>
            <person name="Abegunde T."/>
            <person name="Marfleet T."/>
            <person name="Haakensen M."/>
            <person name="Morrow K."/>
            <person name="Jayaprakash T."/>
            <person name="Schroeder K."/>
            <person name="Trost B."/>
            <person name="Byrns S."/>
            <person name="Bergsveinson J."/>
            <person name="Kusalik A."/>
            <person name="Ziola B."/>
        </authorList>
    </citation>
    <scope>NUCLEOTIDE SEQUENCE [LARGE SCALE GENOMIC DNA]</scope>
    <source>
        <strain evidence="1 2">ATCC BAA-344</strain>
    </source>
</reference>
<dbReference type="InterPro" id="IPR016977">
    <property type="entry name" value="ComGF"/>
</dbReference>
<proteinExistence type="predicted"/>
<evidence type="ECO:0000313" key="1">
    <source>
        <dbReference type="EMBL" id="AEV95042.1"/>
    </source>
</evidence>
<accession>G8PCQ7</accession>
<dbReference type="AlphaFoldDB" id="G8PCQ7"/>
<dbReference type="Pfam" id="PF15980">
    <property type="entry name" value="ComGF"/>
    <property type="match status" value="1"/>
</dbReference>
<keyword evidence="2" id="KW-1185">Reference proteome</keyword>
<gene>
    <name evidence="1" type="ordered locus">PECL_751</name>
</gene>
<protein>
    <submittedName>
        <fullName evidence="1">Uncharacterized protein</fullName>
    </submittedName>
</protein>
<organism evidence="1 2">
    <name type="scientific">Pediococcus claussenii (strain ATCC BAA-344 / DSM 14800 / JCM 18046 / KCTC 3811 / LMG 21948 / P06)</name>
    <dbReference type="NCBI Taxonomy" id="701521"/>
    <lineage>
        <taxon>Bacteria</taxon>
        <taxon>Bacillati</taxon>
        <taxon>Bacillota</taxon>
        <taxon>Bacilli</taxon>
        <taxon>Lactobacillales</taxon>
        <taxon>Lactobacillaceae</taxon>
        <taxon>Pediococcus</taxon>
    </lineage>
</organism>